<dbReference type="EMBL" id="WVTA01000006">
    <property type="protein sequence ID" value="KAK3209129.1"/>
    <property type="molecule type" value="Genomic_DNA"/>
</dbReference>
<evidence type="ECO:0008006" key="5">
    <source>
        <dbReference type="Google" id="ProtNLM"/>
    </source>
</evidence>
<feature type="region of interest" description="Disordered" evidence="1">
    <location>
        <begin position="219"/>
        <end position="252"/>
    </location>
</feature>
<organism evidence="3 4">
    <name type="scientific">Pseudopithomyces chartarum</name>
    <dbReference type="NCBI Taxonomy" id="1892770"/>
    <lineage>
        <taxon>Eukaryota</taxon>
        <taxon>Fungi</taxon>
        <taxon>Dikarya</taxon>
        <taxon>Ascomycota</taxon>
        <taxon>Pezizomycotina</taxon>
        <taxon>Dothideomycetes</taxon>
        <taxon>Pleosporomycetidae</taxon>
        <taxon>Pleosporales</taxon>
        <taxon>Massarineae</taxon>
        <taxon>Didymosphaeriaceae</taxon>
        <taxon>Pseudopithomyces</taxon>
    </lineage>
</organism>
<evidence type="ECO:0000313" key="3">
    <source>
        <dbReference type="EMBL" id="KAK3209129.1"/>
    </source>
</evidence>
<dbReference type="AlphaFoldDB" id="A0AAN6M0Q2"/>
<feature type="transmembrane region" description="Helical" evidence="2">
    <location>
        <begin position="178"/>
        <end position="207"/>
    </location>
</feature>
<keyword evidence="2" id="KW-0472">Membrane</keyword>
<dbReference type="PANTHER" id="PTHR37451">
    <property type="entry name" value="MARVEL DOMAIN"/>
    <property type="match status" value="1"/>
</dbReference>
<keyword evidence="2" id="KW-0812">Transmembrane</keyword>
<feature type="transmembrane region" description="Helical" evidence="2">
    <location>
        <begin position="49"/>
        <end position="67"/>
    </location>
</feature>
<evidence type="ECO:0000256" key="1">
    <source>
        <dbReference type="SAM" id="MobiDB-lite"/>
    </source>
</evidence>
<sequence>MNPTQPHDHIPHVPFWLKFIIAAKIVVAVAVLGLAVYGATFNDFFAGNGYAIFCCIALLLTEAYYLVTTNFFPAFFNAWVYLVMSFFQAVWWLACWANLASWASAYKLYYIGIDLSDFEECSQSAANDTSDSTSQFGGLEDYDNKYMACLMDKRKRHRDTSTNILGLRLSSHSADMMLQLLVAAAAGIGALEWILVVLTLALFALALNKHRKSGAPFSAGAAWRTTSDNPHGTGGGAHVEHHQMQANPKATV</sequence>
<evidence type="ECO:0000256" key="2">
    <source>
        <dbReference type="SAM" id="Phobius"/>
    </source>
</evidence>
<proteinExistence type="predicted"/>
<gene>
    <name evidence="3" type="ORF">GRF29_69g878321</name>
</gene>
<keyword evidence="2" id="KW-1133">Transmembrane helix</keyword>
<protein>
    <recommendedName>
        <fullName evidence="5">MARVEL domain-containing protein</fullName>
    </recommendedName>
</protein>
<dbReference type="Proteomes" id="UP001280581">
    <property type="component" value="Unassembled WGS sequence"/>
</dbReference>
<feature type="transmembrane region" description="Helical" evidence="2">
    <location>
        <begin position="79"/>
        <end position="99"/>
    </location>
</feature>
<comment type="caution">
    <text evidence="3">The sequence shown here is derived from an EMBL/GenBank/DDBJ whole genome shotgun (WGS) entry which is preliminary data.</text>
</comment>
<name>A0AAN6M0Q2_9PLEO</name>
<keyword evidence="4" id="KW-1185">Reference proteome</keyword>
<accession>A0AAN6M0Q2</accession>
<dbReference type="PANTHER" id="PTHR37451:SF4">
    <property type="entry name" value="MARVEL DOMAIN-CONTAINING PROTEIN"/>
    <property type="match status" value="1"/>
</dbReference>
<feature type="transmembrane region" description="Helical" evidence="2">
    <location>
        <begin position="15"/>
        <end position="37"/>
    </location>
</feature>
<evidence type="ECO:0000313" key="4">
    <source>
        <dbReference type="Proteomes" id="UP001280581"/>
    </source>
</evidence>
<reference evidence="3 4" key="1">
    <citation type="submission" date="2021-02" db="EMBL/GenBank/DDBJ databases">
        <title>Genome assembly of Pseudopithomyces chartarum.</title>
        <authorList>
            <person name="Jauregui R."/>
            <person name="Singh J."/>
            <person name="Voisey C."/>
        </authorList>
    </citation>
    <scope>NUCLEOTIDE SEQUENCE [LARGE SCALE GENOMIC DNA]</scope>
    <source>
        <strain evidence="3 4">AGR01</strain>
    </source>
</reference>